<dbReference type="OrthoDB" id="5604385at2"/>
<reference evidence="3 4" key="1">
    <citation type="journal article" date="2016" name="Appl. Environ. Microbiol.">
        <title>Whole genome relationships among Francisella bacteria of diverse origin define new species and provide specific regions for detection.</title>
        <authorList>
            <person name="Challacombe J.F."/>
            <person name="Petersen J.M."/>
            <person name="Gallegos-Graves V."/>
            <person name="Hodge D."/>
            <person name="Pillai S."/>
            <person name="Kuske C.R."/>
        </authorList>
    </citation>
    <scope>NUCLEOTIDE SEQUENCE [LARGE SCALE GENOMIC DNA]</scope>
    <source>
        <strain evidence="4">TX07-7310</strain>
    </source>
</reference>
<evidence type="ECO:0000259" key="2">
    <source>
        <dbReference type="Pfam" id="PF07238"/>
    </source>
</evidence>
<dbReference type="STRING" id="573570.F7310_02160"/>
<dbReference type="KEGG" id="frx:F7310_02160"/>
<feature type="compositionally biased region" description="Acidic residues" evidence="1">
    <location>
        <begin position="66"/>
        <end position="79"/>
    </location>
</feature>
<proteinExistence type="predicted"/>
<dbReference type="EMBL" id="CP016796">
    <property type="protein sequence ID" value="API86229.1"/>
    <property type="molecule type" value="Genomic_DNA"/>
</dbReference>
<dbReference type="Pfam" id="PF07238">
    <property type="entry name" value="PilZ"/>
    <property type="match status" value="1"/>
</dbReference>
<organism evidence="3 4">
    <name type="scientific">Francisella uliginis</name>
    <dbReference type="NCBI Taxonomy" id="573570"/>
    <lineage>
        <taxon>Bacteria</taxon>
        <taxon>Pseudomonadati</taxon>
        <taxon>Pseudomonadota</taxon>
        <taxon>Gammaproteobacteria</taxon>
        <taxon>Thiotrichales</taxon>
        <taxon>Francisellaceae</taxon>
        <taxon>Francisella</taxon>
    </lineage>
</organism>
<evidence type="ECO:0000313" key="3">
    <source>
        <dbReference type="EMBL" id="API86229.1"/>
    </source>
</evidence>
<protein>
    <recommendedName>
        <fullName evidence="2">PilZ domain-containing protein</fullName>
    </recommendedName>
</protein>
<gene>
    <name evidence="3" type="ORF">F7310_02160</name>
</gene>
<dbReference type="InterPro" id="IPR009875">
    <property type="entry name" value="PilZ_domain"/>
</dbReference>
<keyword evidence="4" id="KW-1185">Reference proteome</keyword>
<feature type="compositionally biased region" description="Basic and acidic residues" evidence="1">
    <location>
        <begin position="106"/>
        <end position="127"/>
    </location>
</feature>
<evidence type="ECO:0000256" key="1">
    <source>
        <dbReference type="SAM" id="MobiDB-lite"/>
    </source>
</evidence>
<feature type="region of interest" description="Disordered" evidence="1">
    <location>
        <begin position="1"/>
        <end position="138"/>
    </location>
</feature>
<feature type="domain" description="PilZ" evidence="2">
    <location>
        <begin position="155"/>
        <end position="252"/>
    </location>
</feature>
<evidence type="ECO:0000313" key="4">
    <source>
        <dbReference type="Proteomes" id="UP000184222"/>
    </source>
</evidence>
<sequence length="258" mass="29972">MSSRLDLLKKGAGNTKEKDSKKNSRSGLLDEKPQKSQRRQDDLIDKDKHKDDEFENETDHSQNPEYDIDDDDDNDDSDENVNVIEINLDESQGLDPSLLDDDFIEEKETTEPSKETHQEEPEEKHQEEPEDSFNSDIVEGRVSVDYGEEDIKQELEYTFDHREQVYNSHFRIIKDGGMEISTPQTLHLGDIIRISITLTELKEQVGCETRVVSVYPKNIRLSNKENSNQYRYIVQFIGPNASETERILNKYLLGYKIK</sequence>
<dbReference type="GO" id="GO:0035438">
    <property type="term" value="F:cyclic-di-GMP binding"/>
    <property type="evidence" value="ECO:0007669"/>
    <property type="project" value="InterPro"/>
</dbReference>
<dbReference type="AlphaFoldDB" id="A0A1L4BQW1"/>
<dbReference type="Gene3D" id="2.40.10.220">
    <property type="entry name" value="predicted glycosyltransferase like domains"/>
    <property type="match status" value="1"/>
</dbReference>
<accession>A0A1L4BQW1</accession>
<feature type="compositionally biased region" description="Basic and acidic residues" evidence="1">
    <location>
        <begin position="15"/>
        <end position="62"/>
    </location>
</feature>
<name>A0A1L4BQW1_9GAMM</name>
<dbReference type="RefSeq" id="WP_072711424.1">
    <property type="nucleotide sequence ID" value="NZ_CP016796.1"/>
</dbReference>
<dbReference type="Proteomes" id="UP000184222">
    <property type="component" value="Chromosome"/>
</dbReference>